<proteinExistence type="predicted"/>
<name>Q6D4C5_PECAS</name>
<dbReference type="EMBL" id="BX950851">
    <property type="protein sequence ID" value="CAG75368.1"/>
    <property type="molecule type" value="Genomic_DNA"/>
</dbReference>
<gene>
    <name evidence="1" type="ordered locus">ECA2467</name>
</gene>
<dbReference type="STRING" id="218491.ECA2467"/>
<sequence length="81" mass="9234">MNIREICYSLSKILFFFLLCCSHLFSSRMNPVDNMTTIIIDPASMVSMTWLHVYLSDQEWQKIVEAGVSLGMNPAEFALIA</sequence>
<organism evidence="1 2">
    <name type="scientific">Pectobacterium atrosepticum (strain SCRI 1043 / ATCC BAA-672)</name>
    <name type="common">Erwinia carotovora subsp. atroseptica</name>
    <dbReference type="NCBI Taxonomy" id="218491"/>
    <lineage>
        <taxon>Bacteria</taxon>
        <taxon>Pseudomonadati</taxon>
        <taxon>Pseudomonadota</taxon>
        <taxon>Gammaproteobacteria</taxon>
        <taxon>Enterobacterales</taxon>
        <taxon>Pectobacteriaceae</taxon>
        <taxon>Pectobacterium</taxon>
    </lineage>
</organism>
<dbReference type="eggNOG" id="COG2055">
    <property type="taxonomic scope" value="Bacteria"/>
</dbReference>
<dbReference type="AlphaFoldDB" id="Q6D4C5"/>
<dbReference type="HOGENOM" id="CLU_2570725_0_0_6"/>
<reference evidence="1" key="1">
    <citation type="submission" date="2004-02" db="EMBL/GenBank/DDBJ databases">
        <title>The genome sequence of the enterobacterial phytopathogen Erwinia carotovora subsp. atroseptica SCRI1043 and functional genomic identification of novel virulence factors.</title>
        <authorList>
            <person name="Bell K.S."/>
            <person name="Sebaihia M."/>
            <person name="Pritchard L."/>
            <person name="Holden M."/>
            <person name="Hyman L.J."/>
            <person name="Holeva M.C."/>
            <person name="Thomson N.R."/>
            <person name="Bentley S.D."/>
            <person name="Churcher C."/>
            <person name="Mungall K."/>
            <person name="Atkin R."/>
            <person name="Bason N."/>
            <person name="Brooks K."/>
            <person name="Chillingworth T."/>
            <person name="Clark K."/>
            <person name="Doggett J."/>
            <person name="Fraser A."/>
            <person name="Hance Z."/>
            <person name="Hauser H."/>
            <person name="Jagels K."/>
            <person name="Moule S."/>
            <person name="Norbertczak H."/>
            <person name="Ormond D."/>
            <person name="Price C."/>
            <person name="Quail M.A."/>
            <person name="Sanders M."/>
            <person name="Walker D."/>
            <person name="Whitehead S."/>
            <person name="Salmond G.P.C."/>
            <person name="Birch P.R.J."/>
            <person name="Barrell B.G."/>
            <person name="Parkhill J."/>
            <person name="Toth I.K."/>
        </authorList>
    </citation>
    <scope>NUCLEOTIDE SEQUENCE</scope>
    <source>
        <strain evidence="1">SCRI1043</strain>
    </source>
</reference>
<dbReference type="Proteomes" id="UP000007966">
    <property type="component" value="Chromosome"/>
</dbReference>
<dbReference type="KEGG" id="eca:ECA2467"/>
<protein>
    <submittedName>
        <fullName evidence="1">Membrane protein</fullName>
    </submittedName>
</protein>
<accession>Q6D4C5</accession>
<keyword evidence="2" id="KW-1185">Reference proteome</keyword>
<evidence type="ECO:0000313" key="1">
    <source>
        <dbReference type="EMBL" id="CAG75368.1"/>
    </source>
</evidence>
<evidence type="ECO:0000313" key="2">
    <source>
        <dbReference type="Proteomes" id="UP000007966"/>
    </source>
</evidence>